<feature type="domain" description="VWFA" evidence="1">
    <location>
        <begin position="349"/>
        <end position="519"/>
    </location>
</feature>
<sequence length="522" mass="59978">MQSLQLRNDTLMEIATFLVRRWSEKENVVVKFSEKKQNETRLKEKTVLLTPSDQYHGDGFQKYRQFRASIWYEAMRLKYCKKILSNDHAYGFILNTIETRRIELLGIKVWRGMNEELIFNYTNMWLSRANLSSIYGKARTIEAFYQLFLFGEIKGEIQPTHFNKIVKAVEYAKHILNEAMENDYDTEWVEKKIPYILKILGADSLISIPLSVPLKGPGIVITPKDFVKVIKKVTKSREDDFGEVESKNVLEGKTVSEEFNVIKTENKKNETKGLSTESIGILMPDSTDVDETKIYDQDLINNLKSKFKEWKTGWKEQHVFSGDEFDDEVYVEGYEKPFITDFKKSIKSRIVILLDHSSSIADQQLDYKKATLALCEVLAFLKIKFSVYAFNTTERQVICWLIKPEDLKWNNSCAKRLAQIPANGGTPLAEVYDKMYPIVHSKKPNIFLTLSDGEPSDPFAVRSMVKSFKSIGIKMVAIGVGRDTQNATVIATNLRYLGFERTLGISRLKDIPKKVLNVLGGN</sequence>
<dbReference type="Pfam" id="PF00092">
    <property type="entry name" value="VWA"/>
    <property type="match status" value="1"/>
</dbReference>
<evidence type="ECO:0000259" key="1">
    <source>
        <dbReference type="PROSITE" id="PS50234"/>
    </source>
</evidence>
<dbReference type="AlphaFoldDB" id="A0A075G7P7"/>
<organism evidence="2">
    <name type="scientific">uncultured marine thaumarchaeote KM3_115_A11</name>
    <dbReference type="NCBI Taxonomy" id="1455988"/>
    <lineage>
        <taxon>Archaea</taxon>
        <taxon>Nitrososphaerota</taxon>
        <taxon>environmental samples</taxon>
    </lineage>
</organism>
<dbReference type="Gene3D" id="3.40.50.410">
    <property type="entry name" value="von Willebrand factor, type A domain"/>
    <property type="match status" value="1"/>
</dbReference>
<reference evidence="2" key="1">
    <citation type="journal article" date="2014" name="Genome Biol. Evol.">
        <title>Pangenome evidence for extensive interdomain horizontal transfer affecting lineage core and shell genes in uncultured planktonic thaumarchaeota and euryarchaeota.</title>
        <authorList>
            <person name="Deschamps P."/>
            <person name="Zivanovic Y."/>
            <person name="Moreira D."/>
            <person name="Rodriguez-Valera F."/>
            <person name="Lopez-Garcia P."/>
        </authorList>
    </citation>
    <scope>NUCLEOTIDE SEQUENCE</scope>
</reference>
<accession>A0A075G7P7</accession>
<dbReference type="EMBL" id="KF900567">
    <property type="protein sequence ID" value="AIE99618.1"/>
    <property type="molecule type" value="Genomic_DNA"/>
</dbReference>
<dbReference type="CDD" id="cd00198">
    <property type="entry name" value="vWFA"/>
    <property type="match status" value="1"/>
</dbReference>
<dbReference type="SMART" id="SM00327">
    <property type="entry name" value="VWA"/>
    <property type="match status" value="1"/>
</dbReference>
<dbReference type="SUPFAM" id="SSF53300">
    <property type="entry name" value="vWA-like"/>
    <property type="match status" value="1"/>
</dbReference>
<protein>
    <submittedName>
        <fullName evidence="2">von Willebrand factor type A domain-containing protein</fullName>
    </submittedName>
</protein>
<dbReference type="InterPro" id="IPR036465">
    <property type="entry name" value="vWFA_dom_sf"/>
</dbReference>
<dbReference type="PROSITE" id="PS50234">
    <property type="entry name" value="VWFA"/>
    <property type="match status" value="1"/>
</dbReference>
<evidence type="ECO:0000313" key="2">
    <source>
        <dbReference type="EMBL" id="AIE99618.1"/>
    </source>
</evidence>
<name>A0A075G7P7_9ARCH</name>
<dbReference type="InterPro" id="IPR002035">
    <property type="entry name" value="VWF_A"/>
</dbReference>
<proteinExistence type="predicted"/>